<organism evidence="2 3">
    <name type="scientific">Marasmiellus scandens</name>
    <dbReference type="NCBI Taxonomy" id="2682957"/>
    <lineage>
        <taxon>Eukaryota</taxon>
        <taxon>Fungi</taxon>
        <taxon>Dikarya</taxon>
        <taxon>Basidiomycota</taxon>
        <taxon>Agaricomycotina</taxon>
        <taxon>Agaricomycetes</taxon>
        <taxon>Agaricomycetidae</taxon>
        <taxon>Agaricales</taxon>
        <taxon>Marasmiineae</taxon>
        <taxon>Omphalotaceae</taxon>
        <taxon>Marasmiellus</taxon>
    </lineage>
</organism>
<proteinExistence type="predicted"/>
<reference evidence="2 3" key="1">
    <citation type="submission" date="2024-01" db="EMBL/GenBank/DDBJ databases">
        <title>A draft genome for the cacao thread blight pathogen Marasmiellus scandens.</title>
        <authorList>
            <person name="Baruah I.K."/>
            <person name="Leung J."/>
            <person name="Bukari Y."/>
            <person name="Amoako-Attah I."/>
            <person name="Meinhardt L.W."/>
            <person name="Bailey B.A."/>
            <person name="Cohen S.P."/>
        </authorList>
    </citation>
    <scope>NUCLEOTIDE SEQUENCE [LARGE SCALE GENOMIC DNA]</scope>
    <source>
        <strain evidence="2 3">GH-19</strain>
    </source>
</reference>
<feature type="domain" description="Cyanovirin-N" evidence="1">
    <location>
        <begin position="22"/>
        <end position="87"/>
    </location>
</feature>
<accession>A0ABR1JHA3</accession>
<evidence type="ECO:0000313" key="3">
    <source>
        <dbReference type="Proteomes" id="UP001498398"/>
    </source>
</evidence>
<dbReference type="EMBL" id="JBANRG010000013">
    <property type="protein sequence ID" value="KAK7461342.1"/>
    <property type="molecule type" value="Genomic_DNA"/>
</dbReference>
<dbReference type="Gene3D" id="2.30.60.10">
    <property type="entry name" value="Cyanovirin-N"/>
    <property type="match status" value="1"/>
</dbReference>
<protein>
    <recommendedName>
        <fullName evidence="1">Cyanovirin-N domain-containing protein</fullName>
    </recommendedName>
</protein>
<dbReference type="InterPro" id="IPR036673">
    <property type="entry name" value="Cyanovirin-N_sf"/>
</dbReference>
<evidence type="ECO:0000259" key="1">
    <source>
        <dbReference type="Pfam" id="PF08881"/>
    </source>
</evidence>
<dbReference type="InterPro" id="IPR011058">
    <property type="entry name" value="Cyanovirin-N"/>
</dbReference>
<gene>
    <name evidence="2" type="ORF">VKT23_008520</name>
</gene>
<dbReference type="Proteomes" id="UP001498398">
    <property type="component" value="Unassembled WGS sequence"/>
</dbReference>
<evidence type="ECO:0000313" key="2">
    <source>
        <dbReference type="EMBL" id="KAK7461342.1"/>
    </source>
</evidence>
<dbReference type="Pfam" id="PF08881">
    <property type="entry name" value="CVNH"/>
    <property type="match status" value="1"/>
</dbReference>
<sequence>MPFSTEYLNPQLVEHHLIVEYNNNGQKTTPSINLDKYLGNVDGRLQWGGNGFYESARNTSLSGHILRTELKQGNKWVPATVDLSSHFHVLSGKWKYSDADLQTKRMGLNGGGLGYLNGSTDHSPVHTGFMEYAKTRSLESKTSSFFQYRVSDGKTSLELKGSILRFGSNSFIDLDQHIGIVNGKLVWGGKGFFGACSMLPRLDGHILVVHFEEEELKLDLTRYLEIYQDEIRIRVESDEELSRLFSEAPWMKFKVVTEPDVSEVVDSLTFSEAFGRLEESSRTLVAEMTRELVHSGSQKIMQSVTEQVMSRNTQELIDEIRESLRGEIEDAFESTKKSVFASCDRIIETHVGQMNPGEMTRVVTSQCEETIEETIKETTASAIADFRERVTVLMEKEVVRATMKRAQTKAALLKIIEKGEY</sequence>
<name>A0ABR1JHA3_9AGAR</name>
<keyword evidence="3" id="KW-1185">Reference proteome</keyword>
<dbReference type="SUPFAM" id="SSF51322">
    <property type="entry name" value="Cyanovirin-N"/>
    <property type="match status" value="2"/>
</dbReference>
<comment type="caution">
    <text evidence="2">The sequence shown here is derived from an EMBL/GenBank/DDBJ whole genome shotgun (WGS) entry which is preliminary data.</text>
</comment>